<keyword evidence="3" id="KW-0732">Signal</keyword>
<keyword evidence="1" id="KW-0862">Zinc</keyword>
<keyword evidence="1" id="KW-0863">Zinc-finger</keyword>
<dbReference type="PROSITE" id="PS50158">
    <property type="entry name" value="ZF_CCHC"/>
    <property type="match status" value="1"/>
</dbReference>
<evidence type="ECO:0000256" key="2">
    <source>
        <dbReference type="SAM" id="MobiDB-lite"/>
    </source>
</evidence>
<evidence type="ECO:0000313" key="6">
    <source>
        <dbReference type="Proteomes" id="UP000276133"/>
    </source>
</evidence>
<accession>A0A3M7RPF4</accession>
<evidence type="ECO:0000259" key="4">
    <source>
        <dbReference type="PROSITE" id="PS50158"/>
    </source>
</evidence>
<sequence length="588" mass="67824">MMVIVKVMAVMMIMVKAMAQKVTERSRRSSYKKNTQRSSSGTRVNQHKNDGKKTRQQEYDNNRELNMSTITEKSIIETLAASNIASKILNAFGWNKQTQNSISYQQTLNQYHQWMLMQQQFNRINQNMQSNHAREIDPATDQEDKSDPKTFTKTQDNQELRNRGEYAHAHVYLHTFVGRVQELNESLDQYAAVLQELGRKAFPDLNLRELDIYLRGQFLAGVQILVLRAREHEGLPFGFSRIRERSRNMFNQGTGRHITEGKIRNLITPKLESNLMFQNQNKHYGNSQNNVETISNSYDNGFVNANLSNMSNYSKLLNNSNDGSYLNSTIRNYVPNYPVQKPAMRCFLCNQEGHIKRNCPNRIRNMNNQYYRLGYDSQYSSLNRSTPIVTIRNDQRNQFSANTNNINEESDNDDLKYVFGYLNGEKIECLLDTGSSFTTANGQPLNVGSYTASLRIGTNEVKLDVFVAVDLQHDCLIGLDYMGKVQGTRDKLKEIYSSLGGEEVVKDRKNKAVNRVEFSKEEQKRIDSFLSENEDIFAKSREELGCCNFTMHQIDIQGSEPIRESARRIPHHLKIEIKKQLDELVETT</sequence>
<feature type="chain" id="PRO_5018096596" evidence="3">
    <location>
        <begin position="20"/>
        <end position="588"/>
    </location>
</feature>
<dbReference type="EMBL" id="REGN01002926">
    <property type="protein sequence ID" value="RNA25453.1"/>
    <property type="molecule type" value="Genomic_DNA"/>
</dbReference>
<reference evidence="5 6" key="1">
    <citation type="journal article" date="2018" name="Sci. Rep.">
        <title>Genomic signatures of local adaptation to the degree of environmental predictability in rotifers.</title>
        <authorList>
            <person name="Franch-Gras L."/>
            <person name="Hahn C."/>
            <person name="Garcia-Roger E.M."/>
            <person name="Carmona M.J."/>
            <person name="Serra M."/>
            <person name="Gomez A."/>
        </authorList>
    </citation>
    <scope>NUCLEOTIDE SEQUENCE [LARGE SCALE GENOMIC DNA]</scope>
    <source>
        <strain evidence="5">HYR1</strain>
    </source>
</reference>
<dbReference type="InterPro" id="IPR036875">
    <property type="entry name" value="Znf_CCHC_sf"/>
</dbReference>
<gene>
    <name evidence="5" type="ORF">BpHYR1_034491</name>
</gene>
<protein>
    <submittedName>
        <fullName evidence="5">Transposon Ty3-G Gag-Pol poly</fullName>
    </submittedName>
</protein>
<dbReference type="SUPFAM" id="SSF50630">
    <property type="entry name" value="Acid proteases"/>
    <property type="match status" value="1"/>
</dbReference>
<feature type="region of interest" description="Disordered" evidence="2">
    <location>
        <begin position="23"/>
        <end position="65"/>
    </location>
</feature>
<dbReference type="SUPFAM" id="SSF57756">
    <property type="entry name" value="Retrovirus zinc finger-like domains"/>
    <property type="match status" value="1"/>
</dbReference>
<evidence type="ECO:0000313" key="5">
    <source>
        <dbReference type="EMBL" id="RNA25453.1"/>
    </source>
</evidence>
<feature type="region of interest" description="Disordered" evidence="2">
    <location>
        <begin position="136"/>
        <end position="160"/>
    </location>
</feature>
<dbReference type="OrthoDB" id="8962596at2759"/>
<keyword evidence="1" id="KW-0479">Metal-binding</keyword>
<organism evidence="5 6">
    <name type="scientific">Brachionus plicatilis</name>
    <name type="common">Marine rotifer</name>
    <name type="synonym">Brachionus muelleri</name>
    <dbReference type="NCBI Taxonomy" id="10195"/>
    <lineage>
        <taxon>Eukaryota</taxon>
        <taxon>Metazoa</taxon>
        <taxon>Spiralia</taxon>
        <taxon>Gnathifera</taxon>
        <taxon>Rotifera</taxon>
        <taxon>Eurotatoria</taxon>
        <taxon>Monogononta</taxon>
        <taxon>Pseudotrocha</taxon>
        <taxon>Ploima</taxon>
        <taxon>Brachionidae</taxon>
        <taxon>Brachionus</taxon>
    </lineage>
</organism>
<proteinExistence type="predicted"/>
<keyword evidence="6" id="KW-1185">Reference proteome</keyword>
<dbReference type="InterPro" id="IPR021109">
    <property type="entry name" value="Peptidase_aspartic_dom_sf"/>
</dbReference>
<dbReference type="GO" id="GO:0003676">
    <property type="term" value="F:nucleic acid binding"/>
    <property type="evidence" value="ECO:0007669"/>
    <property type="project" value="InterPro"/>
</dbReference>
<feature type="compositionally biased region" description="Basic and acidic residues" evidence="2">
    <location>
        <begin position="47"/>
        <end position="63"/>
    </location>
</feature>
<dbReference type="Pfam" id="PF00098">
    <property type="entry name" value="zf-CCHC"/>
    <property type="match status" value="1"/>
</dbReference>
<dbReference type="Proteomes" id="UP000276133">
    <property type="component" value="Unassembled WGS sequence"/>
</dbReference>
<dbReference type="AlphaFoldDB" id="A0A3M7RPF4"/>
<dbReference type="InterPro" id="IPR001878">
    <property type="entry name" value="Znf_CCHC"/>
</dbReference>
<dbReference type="Gene3D" id="4.10.60.10">
    <property type="entry name" value="Zinc finger, CCHC-type"/>
    <property type="match status" value="1"/>
</dbReference>
<dbReference type="GO" id="GO:0008270">
    <property type="term" value="F:zinc ion binding"/>
    <property type="evidence" value="ECO:0007669"/>
    <property type="project" value="UniProtKB-KW"/>
</dbReference>
<dbReference type="SMART" id="SM00343">
    <property type="entry name" value="ZnF_C2HC"/>
    <property type="match status" value="1"/>
</dbReference>
<feature type="signal peptide" evidence="3">
    <location>
        <begin position="1"/>
        <end position="19"/>
    </location>
</feature>
<evidence type="ECO:0000256" key="1">
    <source>
        <dbReference type="PROSITE-ProRule" id="PRU00047"/>
    </source>
</evidence>
<feature type="domain" description="CCHC-type" evidence="4">
    <location>
        <begin position="345"/>
        <end position="361"/>
    </location>
</feature>
<comment type="caution">
    <text evidence="5">The sequence shown here is derived from an EMBL/GenBank/DDBJ whole genome shotgun (WGS) entry which is preliminary data.</text>
</comment>
<name>A0A3M7RPF4_BRAPC</name>
<evidence type="ECO:0000256" key="3">
    <source>
        <dbReference type="SAM" id="SignalP"/>
    </source>
</evidence>